<protein>
    <submittedName>
        <fullName evidence="4">FHA domain-containing protein</fullName>
    </submittedName>
</protein>
<dbReference type="Gene3D" id="2.60.200.20">
    <property type="match status" value="1"/>
</dbReference>
<dbReference type="PROSITE" id="PS50006">
    <property type="entry name" value="FHA_DOMAIN"/>
    <property type="match status" value="1"/>
</dbReference>
<dbReference type="AlphaFoldDB" id="A0A4Q2KU71"/>
<organism evidence="4 5">
    <name type="scientific">Agromyces albus</name>
    <dbReference type="NCBI Taxonomy" id="205332"/>
    <lineage>
        <taxon>Bacteria</taxon>
        <taxon>Bacillati</taxon>
        <taxon>Actinomycetota</taxon>
        <taxon>Actinomycetes</taxon>
        <taxon>Micrococcales</taxon>
        <taxon>Microbacteriaceae</taxon>
        <taxon>Agromyces</taxon>
    </lineage>
</organism>
<dbReference type="Proteomes" id="UP000293865">
    <property type="component" value="Unassembled WGS sequence"/>
</dbReference>
<feature type="domain" description="FHA" evidence="3">
    <location>
        <begin position="92"/>
        <end position="151"/>
    </location>
</feature>
<dbReference type="EMBL" id="SDPN01000053">
    <property type="protein sequence ID" value="RXZ67312.1"/>
    <property type="molecule type" value="Genomic_DNA"/>
</dbReference>
<keyword evidence="1" id="KW-0597">Phosphoprotein</keyword>
<evidence type="ECO:0000259" key="3">
    <source>
        <dbReference type="PROSITE" id="PS50006"/>
    </source>
</evidence>
<evidence type="ECO:0000256" key="1">
    <source>
        <dbReference type="ARBA" id="ARBA00022553"/>
    </source>
</evidence>
<dbReference type="CDD" id="cd00060">
    <property type="entry name" value="FHA"/>
    <property type="match status" value="1"/>
</dbReference>
<dbReference type="Pfam" id="PF00498">
    <property type="entry name" value="FHA"/>
    <property type="match status" value="1"/>
</dbReference>
<dbReference type="InterPro" id="IPR008984">
    <property type="entry name" value="SMAD_FHA_dom_sf"/>
</dbReference>
<sequence length="187" mass="19338">MAAPDFIVPPPGLIPNAPENTEPERTVQVVPGRALPSFVPTAPHLAPPAAMPPVLPMPGPAPTPSAANATPAPGPWRLTGERGFELVVEGRLVLGRDPVAAPPHADAKGVPIVDPARSVSKTHALVEAAPDGVSVTDLHSTNGVRIRTAEVELHDLAPGMPAVVPPGASFLLGDLELHVDRLHRDTV</sequence>
<dbReference type="InterPro" id="IPR000253">
    <property type="entry name" value="FHA_dom"/>
</dbReference>
<dbReference type="RefSeq" id="WP_129522334.1">
    <property type="nucleotide sequence ID" value="NZ_SDPN01000053.1"/>
</dbReference>
<accession>A0A4Q2KU71</accession>
<name>A0A4Q2KU71_9MICO</name>
<dbReference type="SUPFAM" id="SSF49879">
    <property type="entry name" value="SMAD/FHA domain"/>
    <property type="match status" value="1"/>
</dbReference>
<feature type="region of interest" description="Disordered" evidence="2">
    <location>
        <begin position="1"/>
        <end position="23"/>
    </location>
</feature>
<keyword evidence="5" id="KW-1185">Reference proteome</keyword>
<evidence type="ECO:0000313" key="5">
    <source>
        <dbReference type="Proteomes" id="UP000293865"/>
    </source>
</evidence>
<gene>
    <name evidence="4" type="ORF">ESP51_18330</name>
</gene>
<comment type="caution">
    <text evidence="4">The sequence shown here is derived from an EMBL/GenBank/DDBJ whole genome shotgun (WGS) entry which is preliminary data.</text>
</comment>
<proteinExistence type="predicted"/>
<evidence type="ECO:0000256" key="2">
    <source>
        <dbReference type="SAM" id="MobiDB-lite"/>
    </source>
</evidence>
<evidence type="ECO:0000313" key="4">
    <source>
        <dbReference type="EMBL" id="RXZ67312.1"/>
    </source>
</evidence>
<dbReference type="OrthoDB" id="3254248at2"/>
<reference evidence="4 5" key="1">
    <citation type="submission" date="2019-01" db="EMBL/GenBank/DDBJ databases">
        <title>Agromyces.</title>
        <authorList>
            <person name="Li J."/>
        </authorList>
    </citation>
    <scope>NUCLEOTIDE SEQUENCE [LARGE SCALE GENOMIC DNA]</scope>
    <source>
        <strain evidence="4 5">DSM 15934</strain>
    </source>
</reference>